<evidence type="ECO:0000256" key="19">
    <source>
        <dbReference type="PIRSR" id="PIRSR000732-2"/>
    </source>
</evidence>
<evidence type="ECO:0000256" key="10">
    <source>
        <dbReference type="ARBA" id="ARBA00022597"/>
    </source>
</evidence>
<dbReference type="Pfam" id="PF00391">
    <property type="entry name" value="PEP-utilizers"/>
    <property type="match status" value="1"/>
</dbReference>
<evidence type="ECO:0000256" key="18">
    <source>
        <dbReference type="PIRSR" id="PIRSR000732-1"/>
    </source>
</evidence>
<sequence length="592" mass="67067">MQLKAEEIILKGSPICRGIAIGQTYFLDRDEFTVCEKQIDSSDSEKEVERYRHALFRSRQDIKRLQTQLESESAQEAILILEAQLEILQDPLLTTEMELNIRQANQNAEFVFQQSLVKLQTRFESLKDPFFAERFKDLQDVSQRVFSYLYESGSLSLKDVPYNSIVCGVELTASDTAEAKVYHVGAFLTESGGATSHAAIVAKAKGIPFISNINLHLIRENDNQTIIVDGRTGQVILNPTDETLHRYETLKRKMHTQITAFENDVHWPAETCDGYTVRLYGNLDDSHQVDLLKQLGGQGIGLFRSEYIFLPQKEIPGEEEQFNIYSQIVKKMDGLPVVIRTFDLGGDKATFHVPSTTQKNPFLGSRATRYFLREQKLLKSQLRAIVRASIYGQVRILFPMIATVAELREAKKILQEVCQELHFDQHIPMGCMIEVPSAAMVVDHFVKECDFLSIGTNDLVQYALAIDRKDHLLNDFYEPTDPSIIRLIKLVISEGNKAHVPVSVCGEIASDPRFIPLLLGLGVQELSVAPRYLPVIKNVIRSTYIVDAVQLADLALHLTTAQEVLNLLIQEYQKSVPHDLFYNVSYPPQTYN</sequence>
<dbReference type="PROSITE" id="PS00742">
    <property type="entry name" value="PEP_ENZYMES_2"/>
    <property type="match status" value="1"/>
</dbReference>
<dbReference type="InterPro" id="IPR008279">
    <property type="entry name" value="PEP-util_enz_mobile_dom"/>
</dbReference>
<evidence type="ECO:0000256" key="16">
    <source>
        <dbReference type="ARBA" id="ARBA00033235"/>
    </source>
</evidence>
<comment type="caution">
    <text evidence="24">The sequence shown here is derived from an EMBL/GenBank/DDBJ whole genome shotgun (WGS) entry which is preliminary data.</text>
</comment>
<keyword evidence="10 17" id="KW-0762">Sugar transport</keyword>
<dbReference type="GO" id="GO:0016301">
    <property type="term" value="F:kinase activity"/>
    <property type="evidence" value="ECO:0007669"/>
    <property type="project" value="UniProtKB-KW"/>
</dbReference>
<dbReference type="NCBIfam" id="TIGR01417">
    <property type="entry name" value="PTS_I_fam"/>
    <property type="match status" value="1"/>
</dbReference>
<evidence type="ECO:0000256" key="17">
    <source>
        <dbReference type="PIRNR" id="PIRNR000732"/>
    </source>
</evidence>
<evidence type="ECO:0000256" key="7">
    <source>
        <dbReference type="ARBA" id="ARBA00016544"/>
    </source>
</evidence>
<dbReference type="SUPFAM" id="SSF52009">
    <property type="entry name" value="Phosphohistidine domain"/>
    <property type="match status" value="1"/>
</dbReference>
<keyword evidence="13 17" id="KW-0479">Metal-binding</keyword>
<evidence type="ECO:0000256" key="15">
    <source>
        <dbReference type="ARBA" id="ARBA00022842"/>
    </source>
</evidence>
<keyword evidence="12 17" id="KW-0598">Phosphotransferase system</keyword>
<evidence type="ECO:0000256" key="11">
    <source>
        <dbReference type="ARBA" id="ARBA00022679"/>
    </source>
</evidence>
<dbReference type="PIRSF" id="PIRSF000732">
    <property type="entry name" value="PTS_enzyme_I"/>
    <property type="match status" value="1"/>
</dbReference>
<dbReference type="GO" id="GO:0005737">
    <property type="term" value="C:cytoplasm"/>
    <property type="evidence" value="ECO:0007669"/>
    <property type="project" value="UniProtKB-SubCell"/>
</dbReference>
<protein>
    <recommendedName>
        <fullName evidence="7 17">Phosphoenolpyruvate-protein phosphotransferase</fullName>
        <ecNumber evidence="6 17">2.7.3.9</ecNumber>
    </recommendedName>
    <alternativeName>
        <fullName evidence="16 17">Phosphotransferase system, enzyme I</fullName>
    </alternativeName>
</protein>
<name>A0A0C1K210_9BACT</name>
<dbReference type="RefSeq" id="WP_039356852.1">
    <property type="nucleotide sequence ID" value="NZ_JSAN01000030.1"/>
</dbReference>
<dbReference type="Gene3D" id="3.20.20.60">
    <property type="entry name" value="Phosphoenolpyruvate-binding domains"/>
    <property type="match status" value="1"/>
</dbReference>
<feature type="binding site" evidence="19">
    <location>
        <position position="304"/>
    </location>
    <ligand>
        <name>phosphoenolpyruvate</name>
        <dbReference type="ChEBI" id="CHEBI:58702"/>
    </ligand>
</feature>
<dbReference type="InterPro" id="IPR000121">
    <property type="entry name" value="PEP_util_C"/>
</dbReference>
<evidence type="ECO:0000256" key="5">
    <source>
        <dbReference type="ARBA" id="ARBA00007837"/>
    </source>
</evidence>
<keyword evidence="15 17" id="KW-0460">Magnesium</keyword>
<dbReference type="InterPro" id="IPR015813">
    <property type="entry name" value="Pyrv/PenolPyrv_kinase-like_dom"/>
</dbReference>
<dbReference type="InterPro" id="IPR023151">
    <property type="entry name" value="PEP_util_CS"/>
</dbReference>
<evidence type="ECO:0000313" key="24">
    <source>
        <dbReference type="EMBL" id="KIC73417.1"/>
    </source>
</evidence>
<keyword evidence="24" id="KW-0670">Pyruvate</keyword>
<dbReference type="InterPro" id="IPR006318">
    <property type="entry name" value="PTS_EI-like"/>
</dbReference>
<evidence type="ECO:0000313" key="25">
    <source>
        <dbReference type="Proteomes" id="UP000031465"/>
    </source>
</evidence>
<dbReference type="EMBL" id="JSAN01000030">
    <property type="protein sequence ID" value="KIC73417.1"/>
    <property type="molecule type" value="Genomic_DNA"/>
</dbReference>
<dbReference type="Gene3D" id="3.50.30.10">
    <property type="entry name" value="Phosphohistidine domain"/>
    <property type="match status" value="1"/>
</dbReference>
<comment type="cofactor">
    <cofactor evidence="2 17 20">
        <name>Mg(2+)</name>
        <dbReference type="ChEBI" id="CHEBI:18420"/>
    </cofactor>
</comment>
<keyword evidence="14 17" id="KW-0418">Kinase</keyword>
<accession>A0A0C1K210</accession>
<keyword evidence="11 17" id="KW-0808">Transferase</keyword>
<dbReference type="InterPro" id="IPR040442">
    <property type="entry name" value="Pyrv_kinase-like_dom_sf"/>
</dbReference>
<dbReference type="GO" id="GO:0046872">
    <property type="term" value="F:metal ion binding"/>
    <property type="evidence" value="ECO:0007669"/>
    <property type="project" value="UniProtKB-KW"/>
</dbReference>
<evidence type="ECO:0000256" key="12">
    <source>
        <dbReference type="ARBA" id="ARBA00022683"/>
    </source>
</evidence>
<evidence type="ECO:0000256" key="2">
    <source>
        <dbReference type="ARBA" id="ARBA00001946"/>
    </source>
</evidence>
<feature type="domain" description="PEP-utilising enzyme mobile" evidence="21">
    <location>
        <begin position="163"/>
        <end position="233"/>
    </location>
</feature>
<dbReference type="InterPro" id="IPR036618">
    <property type="entry name" value="PtsI_HPr-bd_sf"/>
</dbReference>
<dbReference type="Proteomes" id="UP000031465">
    <property type="component" value="Unassembled WGS sequence"/>
</dbReference>
<gene>
    <name evidence="24" type="primary">ptsI</name>
    <name evidence="24" type="ORF">DB44_BG01060</name>
</gene>
<dbReference type="PANTHER" id="PTHR46244:SF3">
    <property type="entry name" value="PHOSPHOENOLPYRUVATE-PROTEIN PHOSPHOTRANSFERASE"/>
    <property type="match status" value="1"/>
</dbReference>
<dbReference type="GO" id="GO:0008965">
    <property type="term" value="F:phosphoenolpyruvate-protein phosphotransferase activity"/>
    <property type="evidence" value="ECO:0007669"/>
    <property type="project" value="UniProtKB-EC"/>
</dbReference>
<comment type="similarity">
    <text evidence="5 17">Belongs to the PEP-utilizing enzyme family.</text>
</comment>
<dbReference type="InterPro" id="IPR050499">
    <property type="entry name" value="PEP-utilizing_PTS_enzyme"/>
</dbReference>
<comment type="function">
    <text evidence="3 17">General (non sugar-specific) component of the phosphoenolpyruvate-dependent sugar phosphotransferase system (sugar PTS). This major carbohydrate active-transport system catalyzes the phosphorylation of incoming sugar substrates concomitantly with their translocation across the cell membrane. Enzyme I transfers the phosphoryl group from phosphoenolpyruvate (PEP) to the phosphoryl carrier protein (HPr).</text>
</comment>
<evidence type="ECO:0000256" key="20">
    <source>
        <dbReference type="PIRSR" id="PIRSR000732-3"/>
    </source>
</evidence>
<dbReference type="PATRIC" id="fig|362787.3.peg.523"/>
<dbReference type="InterPro" id="IPR036637">
    <property type="entry name" value="Phosphohistidine_dom_sf"/>
</dbReference>
<feature type="binding site" evidence="19">
    <location>
        <position position="340"/>
    </location>
    <ligand>
        <name>phosphoenolpyruvate</name>
        <dbReference type="ChEBI" id="CHEBI:58702"/>
    </ligand>
</feature>
<evidence type="ECO:0000256" key="9">
    <source>
        <dbReference type="ARBA" id="ARBA00022490"/>
    </source>
</evidence>
<dbReference type="Pfam" id="PF02896">
    <property type="entry name" value="PEP-utilizers_C"/>
    <property type="match status" value="1"/>
</dbReference>
<feature type="binding site" evidence="19">
    <location>
        <position position="468"/>
    </location>
    <ligand>
        <name>phosphoenolpyruvate</name>
        <dbReference type="ChEBI" id="CHEBI:58702"/>
    </ligand>
</feature>
<evidence type="ECO:0000256" key="8">
    <source>
        <dbReference type="ARBA" id="ARBA00022448"/>
    </source>
</evidence>
<dbReference type="Pfam" id="PF05524">
    <property type="entry name" value="PEP-utilisers_N"/>
    <property type="match status" value="1"/>
</dbReference>
<organism evidence="24 25">
    <name type="scientific">Candidatus Protochlamydia amoebophila</name>
    <dbReference type="NCBI Taxonomy" id="362787"/>
    <lineage>
        <taxon>Bacteria</taxon>
        <taxon>Pseudomonadati</taxon>
        <taxon>Chlamydiota</taxon>
        <taxon>Chlamydiia</taxon>
        <taxon>Parachlamydiales</taxon>
        <taxon>Parachlamydiaceae</taxon>
        <taxon>Candidatus Protochlamydia</taxon>
    </lineage>
</organism>
<evidence type="ECO:0000256" key="3">
    <source>
        <dbReference type="ARBA" id="ARBA00002728"/>
    </source>
</evidence>
<dbReference type="InterPro" id="IPR008731">
    <property type="entry name" value="PTS_EIN"/>
</dbReference>
<reference evidence="24 25" key="1">
    <citation type="journal article" date="2014" name="Mol. Biol. Evol.">
        <title>Massive expansion of Ubiquitination-related gene families within the Chlamydiae.</title>
        <authorList>
            <person name="Domman D."/>
            <person name="Collingro A."/>
            <person name="Lagkouvardos I."/>
            <person name="Gehre L."/>
            <person name="Weinmaier T."/>
            <person name="Rattei T."/>
            <person name="Subtil A."/>
            <person name="Horn M."/>
        </authorList>
    </citation>
    <scope>NUCLEOTIDE SEQUENCE [LARGE SCALE GENOMIC DNA]</scope>
    <source>
        <strain evidence="24 25">EI2</strain>
    </source>
</reference>
<keyword evidence="8 17" id="KW-0813">Transport</keyword>
<dbReference type="PANTHER" id="PTHR46244">
    <property type="entry name" value="PHOSPHOENOLPYRUVATE-PROTEIN PHOSPHOTRANSFERASE"/>
    <property type="match status" value="1"/>
</dbReference>
<feature type="binding site" evidence="19">
    <location>
        <begin position="457"/>
        <end position="458"/>
    </location>
    <ligand>
        <name>phosphoenolpyruvate</name>
        <dbReference type="ChEBI" id="CHEBI:58702"/>
    </ligand>
</feature>
<dbReference type="GO" id="GO:0009401">
    <property type="term" value="P:phosphoenolpyruvate-dependent sugar phosphotransferase system"/>
    <property type="evidence" value="ECO:0007669"/>
    <property type="project" value="UniProtKB-KW"/>
</dbReference>
<comment type="subcellular location">
    <subcellularLocation>
        <location evidence="4 17">Cytoplasm</location>
    </subcellularLocation>
</comment>
<evidence type="ECO:0000259" key="23">
    <source>
        <dbReference type="Pfam" id="PF05524"/>
    </source>
</evidence>
<feature type="domain" description="PEP-utilising enzyme C-terminal" evidence="22">
    <location>
        <begin position="264"/>
        <end position="543"/>
    </location>
</feature>
<evidence type="ECO:0000256" key="13">
    <source>
        <dbReference type="ARBA" id="ARBA00022723"/>
    </source>
</evidence>
<dbReference type="EC" id="2.7.3.9" evidence="6 17"/>
<proteinExistence type="inferred from homology"/>
<evidence type="ECO:0000256" key="1">
    <source>
        <dbReference type="ARBA" id="ARBA00000683"/>
    </source>
</evidence>
<dbReference type="SUPFAM" id="SSF47831">
    <property type="entry name" value="Enzyme I of the PEP:sugar phosphotransferase system HPr-binding (sub)domain"/>
    <property type="match status" value="1"/>
</dbReference>
<feature type="domain" description="Phosphotransferase system enzyme I N-terminal" evidence="23">
    <location>
        <begin position="11"/>
        <end position="134"/>
    </location>
</feature>
<comment type="catalytic activity">
    <reaction evidence="1 17">
        <text>L-histidyl-[protein] + phosphoenolpyruvate = N(pros)-phospho-L-histidyl-[protein] + pyruvate</text>
        <dbReference type="Rhea" id="RHEA:23880"/>
        <dbReference type="Rhea" id="RHEA-COMP:9745"/>
        <dbReference type="Rhea" id="RHEA-COMP:9746"/>
        <dbReference type="ChEBI" id="CHEBI:15361"/>
        <dbReference type="ChEBI" id="CHEBI:29979"/>
        <dbReference type="ChEBI" id="CHEBI:58702"/>
        <dbReference type="ChEBI" id="CHEBI:64837"/>
        <dbReference type="EC" id="2.7.3.9"/>
    </reaction>
</comment>
<evidence type="ECO:0000256" key="14">
    <source>
        <dbReference type="ARBA" id="ARBA00022777"/>
    </source>
</evidence>
<feature type="active site" description="Tele-phosphohistidine intermediate" evidence="18">
    <location>
        <position position="197"/>
    </location>
</feature>
<dbReference type="Gene3D" id="1.10.274.10">
    <property type="entry name" value="PtsI, HPr-binding domain"/>
    <property type="match status" value="1"/>
</dbReference>
<feature type="active site" description="Proton donor" evidence="18">
    <location>
        <position position="505"/>
    </location>
</feature>
<dbReference type="InterPro" id="IPR024692">
    <property type="entry name" value="PTS_EI"/>
</dbReference>
<evidence type="ECO:0000256" key="6">
    <source>
        <dbReference type="ARBA" id="ARBA00012232"/>
    </source>
</evidence>
<keyword evidence="9 17" id="KW-0963">Cytoplasm</keyword>
<evidence type="ECO:0000259" key="21">
    <source>
        <dbReference type="Pfam" id="PF00391"/>
    </source>
</evidence>
<dbReference type="SUPFAM" id="SSF51621">
    <property type="entry name" value="Phosphoenolpyruvate/pyruvate domain"/>
    <property type="match status" value="1"/>
</dbReference>
<feature type="binding site" evidence="20">
    <location>
        <position position="434"/>
    </location>
    <ligand>
        <name>Mg(2+)</name>
        <dbReference type="ChEBI" id="CHEBI:18420"/>
    </ligand>
</feature>
<feature type="binding site" evidence="20">
    <location>
        <position position="458"/>
    </location>
    <ligand>
        <name>Mg(2+)</name>
        <dbReference type="ChEBI" id="CHEBI:18420"/>
    </ligand>
</feature>
<dbReference type="PRINTS" id="PR01736">
    <property type="entry name" value="PHPHTRNFRASE"/>
</dbReference>
<dbReference type="AlphaFoldDB" id="A0A0C1K210"/>
<evidence type="ECO:0000259" key="22">
    <source>
        <dbReference type="Pfam" id="PF02896"/>
    </source>
</evidence>
<evidence type="ECO:0000256" key="4">
    <source>
        <dbReference type="ARBA" id="ARBA00004496"/>
    </source>
</evidence>